<dbReference type="CDD" id="cd21437">
    <property type="entry name" value="zf-HIT_ZNHIT1_like"/>
    <property type="match status" value="1"/>
</dbReference>
<organism evidence="6 7">
    <name type="scientific">Drechmeria coniospora</name>
    <name type="common">Nematophagous fungus</name>
    <name type="synonym">Meria coniospora</name>
    <dbReference type="NCBI Taxonomy" id="98403"/>
    <lineage>
        <taxon>Eukaryota</taxon>
        <taxon>Fungi</taxon>
        <taxon>Dikarya</taxon>
        <taxon>Ascomycota</taxon>
        <taxon>Pezizomycotina</taxon>
        <taxon>Sordariomycetes</taxon>
        <taxon>Hypocreomycetidae</taxon>
        <taxon>Hypocreales</taxon>
        <taxon>Ophiocordycipitaceae</taxon>
        <taxon>Drechmeria</taxon>
    </lineage>
</organism>
<accession>A0A151GG18</accession>
<dbReference type="EMBL" id="LAYC01000003">
    <property type="protein sequence ID" value="KYK56038.1"/>
    <property type="molecule type" value="Genomic_DNA"/>
</dbReference>
<evidence type="ECO:0000256" key="1">
    <source>
        <dbReference type="ARBA" id="ARBA00022723"/>
    </source>
</evidence>
<comment type="caution">
    <text evidence="6">The sequence shown here is derived from an EMBL/GenBank/DDBJ whole genome shotgun (WGS) entry which is preliminary data.</text>
</comment>
<feature type="domain" description="HIT-type" evidence="5">
    <location>
        <begin position="268"/>
        <end position="295"/>
    </location>
</feature>
<sequence length="308" mass="32849">MNSKLPAGWALGPPSDSSRSPAALVPCKLSSDDNTAMSKFGVVELAGTRTTAAPGWAYVPNTVPGPASAVTQSSNRKRARNAPGGNLSMGDLSVRQEAKIRKEVEALERDGAKDNSIPLPVKGGRANVKYTPNVRKIMQSQKTFANHVDDFLALQALAESNPGAPGSISKPGGASSSIGKRPPPGKKDTPQPTPKDEDLSTIEVDTLPPALPAPCMPQAVAHPGDNDPLLMSRVPEMPSDAELRKLLAHPPLTCLENQGVWDQTYPTRVFCQVCGYWGRVRCMKCGTRVCALDCLDAHKEECVTRYGM</sequence>
<dbReference type="InParanoid" id="A0A151GG18"/>
<feature type="compositionally biased region" description="Basic and acidic residues" evidence="4">
    <location>
        <begin position="185"/>
        <end position="198"/>
    </location>
</feature>
<keyword evidence="2" id="KW-0863">Zinc-finger</keyword>
<feature type="region of interest" description="Disordered" evidence="4">
    <location>
        <begin position="1"/>
        <end position="23"/>
    </location>
</feature>
<dbReference type="InterPro" id="IPR039723">
    <property type="entry name" value="Vps71/ZNHIT1"/>
</dbReference>
<evidence type="ECO:0000313" key="7">
    <source>
        <dbReference type="Proteomes" id="UP000076580"/>
    </source>
</evidence>
<gene>
    <name evidence="6" type="ORF">DCS_08004</name>
</gene>
<reference evidence="6 7" key="1">
    <citation type="journal article" date="2016" name="Sci. Rep.">
        <title>Insights into Adaptations to a Near-Obligate Nematode Endoparasitic Lifestyle from the Finished Genome of Drechmeria coniospora.</title>
        <authorList>
            <person name="Zhang L."/>
            <person name="Zhou Z."/>
            <person name="Guo Q."/>
            <person name="Fokkens L."/>
            <person name="Miskei M."/>
            <person name="Pocsi I."/>
            <person name="Zhang W."/>
            <person name="Chen M."/>
            <person name="Wang L."/>
            <person name="Sun Y."/>
            <person name="Donzelli B.G."/>
            <person name="Gibson D.M."/>
            <person name="Nelson D.R."/>
            <person name="Luo J.G."/>
            <person name="Rep M."/>
            <person name="Liu H."/>
            <person name="Yang S."/>
            <person name="Wang J."/>
            <person name="Krasnoff S.B."/>
            <person name="Xu Y."/>
            <person name="Molnar I."/>
            <person name="Lin M."/>
        </authorList>
    </citation>
    <scope>NUCLEOTIDE SEQUENCE [LARGE SCALE GENOMIC DNA]</scope>
    <source>
        <strain evidence="6 7">ARSEF 6962</strain>
    </source>
</reference>
<name>A0A151GG18_DRECN</name>
<dbReference type="Proteomes" id="UP000076580">
    <property type="component" value="Chromosome 03"/>
</dbReference>
<keyword evidence="3" id="KW-0862">Zinc</keyword>
<dbReference type="GO" id="GO:0006338">
    <property type="term" value="P:chromatin remodeling"/>
    <property type="evidence" value="ECO:0007669"/>
    <property type="project" value="InterPro"/>
</dbReference>
<feature type="region of interest" description="Disordered" evidence="4">
    <location>
        <begin position="162"/>
        <end position="199"/>
    </location>
</feature>
<protein>
    <recommendedName>
        <fullName evidence="5">HIT-type domain-containing protein</fullName>
    </recommendedName>
</protein>
<evidence type="ECO:0000256" key="3">
    <source>
        <dbReference type="ARBA" id="ARBA00022833"/>
    </source>
</evidence>
<dbReference type="GO" id="GO:0005634">
    <property type="term" value="C:nucleus"/>
    <property type="evidence" value="ECO:0007669"/>
    <property type="project" value="UniProtKB-ARBA"/>
</dbReference>
<evidence type="ECO:0000313" key="6">
    <source>
        <dbReference type="EMBL" id="KYK56038.1"/>
    </source>
</evidence>
<evidence type="ECO:0000259" key="5">
    <source>
        <dbReference type="Pfam" id="PF04438"/>
    </source>
</evidence>
<evidence type="ECO:0000256" key="4">
    <source>
        <dbReference type="SAM" id="MobiDB-lite"/>
    </source>
</evidence>
<keyword evidence="7" id="KW-1185">Reference proteome</keyword>
<dbReference type="PANTHER" id="PTHR13093">
    <property type="entry name" value="ZINC FINGER HIT DOMAIN CONTAINING PROTEIN 1"/>
    <property type="match status" value="1"/>
</dbReference>
<evidence type="ECO:0000256" key="2">
    <source>
        <dbReference type="ARBA" id="ARBA00022771"/>
    </source>
</evidence>
<dbReference type="AlphaFoldDB" id="A0A151GG18"/>
<dbReference type="GO" id="GO:0008270">
    <property type="term" value="F:zinc ion binding"/>
    <property type="evidence" value="ECO:0007669"/>
    <property type="project" value="UniProtKB-KW"/>
</dbReference>
<dbReference type="Pfam" id="PF04438">
    <property type="entry name" value="zf-HIT"/>
    <property type="match status" value="1"/>
</dbReference>
<dbReference type="STRING" id="98403.A0A151GG18"/>
<dbReference type="GeneID" id="63720647"/>
<feature type="region of interest" description="Disordered" evidence="4">
    <location>
        <begin position="66"/>
        <end position="90"/>
    </location>
</feature>
<dbReference type="RefSeq" id="XP_040655390.1">
    <property type="nucleotide sequence ID" value="XM_040805286.1"/>
</dbReference>
<dbReference type="InterPro" id="IPR007529">
    <property type="entry name" value="Znf_HIT"/>
</dbReference>
<keyword evidence="1" id="KW-0479">Metal-binding</keyword>
<proteinExistence type="predicted"/>